<reference evidence="2 3" key="1">
    <citation type="submission" date="2016-10" db="EMBL/GenBank/DDBJ databases">
        <authorList>
            <person name="de Groot N.N."/>
        </authorList>
    </citation>
    <scope>NUCLEOTIDE SEQUENCE [LARGE SCALE GENOMIC DNA]</scope>
    <source>
        <strain evidence="2 3">DSM 17925</strain>
    </source>
</reference>
<dbReference type="RefSeq" id="WP_089997080.1">
    <property type="nucleotide sequence ID" value="NZ_FOIZ01000002.1"/>
</dbReference>
<protein>
    <recommendedName>
        <fullName evidence="4">Phenylalanyl-tRNA synthetase subunit beta</fullName>
    </recommendedName>
</protein>
<feature type="transmembrane region" description="Helical" evidence="1">
    <location>
        <begin position="31"/>
        <end position="53"/>
    </location>
</feature>
<proteinExistence type="predicted"/>
<evidence type="ECO:0000256" key="1">
    <source>
        <dbReference type="SAM" id="Phobius"/>
    </source>
</evidence>
<keyword evidence="3" id="KW-1185">Reference proteome</keyword>
<dbReference type="STRING" id="364200.SAMN04488515_3455"/>
<keyword evidence="1" id="KW-1133">Transmembrane helix</keyword>
<gene>
    <name evidence="2" type="ORF">SAMN04488515_3455</name>
</gene>
<accession>A0A1I0RX88</accession>
<keyword evidence="1" id="KW-0472">Membrane</keyword>
<name>A0A1I0RX88_9RHOB</name>
<evidence type="ECO:0000313" key="2">
    <source>
        <dbReference type="EMBL" id="SEW46149.1"/>
    </source>
</evidence>
<evidence type="ECO:0008006" key="4">
    <source>
        <dbReference type="Google" id="ProtNLM"/>
    </source>
</evidence>
<sequence length="68" mass="7439">MTLHRIALTLLATLIVGGHIAMWTSDMPKDLALKLTLINAAGWGIVLIPAYGVSRWARAQRPMAARED</sequence>
<evidence type="ECO:0000313" key="3">
    <source>
        <dbReference type="Proteomes" id="UP000199167"/>
    </source>
</evidence>
<dbReference type="EMBL" id="FOIZ01000002">
    <property type="protein sequence ID" value="SEW46149.1"/>
    <property type="molecule type" value="Genomic_DNA"/>
</dbReference>
<dbReference type="AlphaFoldDB" id="A0A1I0RX88"/>
<keyword evidence="1" id="KW-0812">Transmembrane</keyword>
<dbReference type="Proteomes" id="UP000199167">
    <property type="component" value="Unassembled WGS sequence"/>
</dbReference>
<organism evidence="2 3">
    <name type="scientific">Cognatiyoonia koreensis</name>
    <dbReference type="NCBI Taxonomy" id="364200"/>
    <lineage>
        <taxon>Bacteria</taxon>
        <taxon>Pseudomonadati</taxon>
        <taxon>Pseudomonadota</taxon>
        <taxon>Alphaproteobacteria</taxon>
        <taxon>Rhodobacterales</taxon>
        <taxon>Paracoccaceae</taxon>
        <taxon>Cognatiyoonia</taxon>
    </lineage>
</organism>
<dbReference type="OrthoDB" id="7875775at2"/>